<organism evidence="1 2">
    <name type="scientific">Staurois parvus</name>
    <dbReference type="NCBI Taxonomy" id="386267"/>
    <lineage>
        <taxon>Eukaryota</taxon>
        <taxon>Metazoa</taxon>
        <taxon>Chordata</taxon>
        <taxon>Craniata</taxon>
        <taxon>Vertebrata</taxon>
        <taxon>Euteleostomi</taxon>
        <taxon>Amphibia</taxon>
        <taxon>Batrachia</taxon>
        <taxon>Anura</taxon>
        <taxon>Neobatrachia</taxon>
        <taxon>Ranoidea</taxon>
        <taxon>Ranidae</taxon>
        <taxon>Staurois</taxon>
    </lineage>
</organism>
<proteinExistence type="predicted"/>
<accession>A0ABN9FGH8</accession>
<dbReference type="Proteomes" id="UP001162483">
    <property type="component" value="Unassembled WGS sequence"/>
</dbReference>
<evidence type="ECO:0000313" key="2">
    <source>
        <dbReference type="Proteomes" id="UP001162483"/>
    </source>
</evidence>
<keyword evidence="2" id="KW-1185">Reference proteome</keyword>
<evidence type="ECO:0000313" key="1">
    <source>
        <dbReference type="EMBL" id="CAI9596125.1"/>
    </source>
</evidence>
<protein>
    <submittedName>
        <fullName evidence="1">Uncharacterized protein</fullName>
    </submittedName>
</protein>
<dbReference type="EMBL" id="CATNWA010016884">
    <property type="protein sequence ID" value="CAI9596125.1"/>
    <property type="molecule type" value="Genomic_DNA"/>
</dbReference>
<gene>
    <name evidence="1" type="ORF">SPARVUS_LOCUS12014947</name>
</gene>
<name>A0ABN9FGH8_9NEOB</name>
<sequence>MSCQSTPVPKCHPVQCRAINPVLCGRGPGFSRGPHEMPLVPFIGFFGLGKDTRAP</sequence>
<comment type="caution">
    <text evidence="1">The sequence shown here is derived from an EMBL/GenBank/DDBJ whole genome shotgun (WGS) entry which is preliminary data.</text>
</comment>
<reference evidence="1" key="1">
    <citation type="submission" date="2023-05" db="EMBL/GenBank/DDBJ databases">
        <authorList>
            <person name="Stuckert A."/>
        </authorList>
    </citation>
    <scope>NUCLEOTIDE SEQUENCE</scope>
</reference>